<sequence>MMSLEPNLTLSLWLLRIRLRFVPAILLLPILPRMSWTAFILLRLSNTLTYNLLKMNNNVSRHPAGSFDSNLLALDSAPALSPSAIADVIDYPPSEVPDSLLGPAIPLPPIRPEQTGSGYGLHRIIGTNADFKPCSSCLRWSAPGHEPLPNQSVFRHRVAVGRTLAKLDVLLMLPGCTTNLKMISDQWVGFYLTSLYRVNSNNSVDSCACRFFYFYATYHSFRARFLRDTFSFDASPVRFDSYLTLPVAKDKTHPRPSFLSPSSSVPYDV</sequence>
<dbReference type="EMBL" id="MK231046">
    <property type="protein sequence ID" value="QED42989.1"/>
    <property type="molecule type" value="Genomic_RNA"/>
</dbReference>
<evidence type="ECO:0000313" key="1">
    <source>
        <dbReference type="EMBL" id="QED42989.1"/>
    </source>
</evidence>
<proteinExistence type="predicted"/>
<accession>A0A7G3KJ30</accession>
<name>A0A7G3KJ30_9VIRU</name>
<gene>
    <name evidence="1" type="primary">ORF2</name>
</gene>
<protein>
    <submittedName>
        <fullName evidence="1">Uncharacterized protein</fullName>
    </submittedName>
</protein>
<reference evidence="1" key="1">
    <citation type="submission" date="2018-11" db="EMBL/GenBank/DDBJ databases">
        <authorList>
            <person name="Jo Y."/>
            <person name="Cho W.K."/>
        </authorList>
    </citation>
    <scope>NUCLEOTIDE SEQUENCE</scope>
    <source>
        <strain evidence="1">Won</strain>
    </source>
</reference>
<organism evidence="1">
    <name type="scientific">Leucoagaricus tymovirus B</name>
    <dbReference type="NCBI Taxonomy" id="2594000"/>
    <lineage>
        <taxon>Viruses</taxon>
        <taxon>Riboviria</taxon>
        <taxon>Orthornavirae</taxon>
        <taxon>Kitrinoviricota</taxon>
        <taxon>Alsuviricetes</taxon>
        <taxon>Tymovirales</taxon>
        <taxon>Tymoviridae</taxon>
        <taxon>Tymovirus</taxon>
    </lineage>
</organism>